<dbReference type="Proteomes" id="UP000585507">
    <property type="component" value="Unassembled WGS sequence"/>
</dbReference>
<protein>
    <submittedName>
        <fullName evidence="2">Uncharacterized protein</fullName>
    </submittedName>
</protein>
<evidence type="ECO:0000256" key="1">
    <source>
        <dbReference type="SAM" id="MobiDB-lite"/>
    </source>
</evidence>
<name>A0A7W8UBP9_9HYPH</name>
<feature type="region of interest" description="Disordered" evidence="1">
    <location>
        <begin position="41"/>
        <end position="62"/>
    </location>
</feature>
<accession>A0A7W8UBP9</accession>
<comment type="caution">
    <text evidence="2">The sequence shown here is derived from an EMBL/GenBank/DDBJ whole genome shotgun (WGS) entry which is preliminary data.</text>
</comment>
<reference evidence="2 3" key="1">
    <citation type="submission" date="2020-08" db="EMBL/GenBank/DDBJ databases">
        <title>Genomic Encyclopedia of Type Strains, Phase IV (KMG-V): Genome sequencing to study the core and pangenomes of soil and plant-associated prokaryotes.</title>
        <authorList>
            <person name="Whitman W."/>
        </authorList>
    </citation>
    <scope>NUCLEOTIDE SEQUENCE [LARGE SCALE GENOMIC DNA]</scope>
    <source>
        <strain evidence="2 3">SEMIA 4084</strain>
    </source>
</reference>
<organism evidence="2 3">
    <name type="scientific">Rhizobium giardinii</name>
    <dbReference type="NCBI Taxonomy" id="56731"/>
    <lineage>
        <taxon>Bacteria</taxon>
        <taxon>Pseudomonadati</taxon>
        <taxon>Pseudomonadota</taxon>
        <taxon>Alphaproteobacteria</taxon>
        <taxon>Hyphomicrobiales</taxon>
        <taxon>Rhizobiaceae</taxon>
        <taxon>Rhizobium/Agrobacterium group</taxon>
        <taxon>Rhizobium</taxon>
    </lineage>
</organism>
<dbReference type="AlphaFoldDB" id="A0A7W8UBP9"/>
<dbReference type="EMBL" id="JACHBK010000006">
    <property type="protein sequence ID" value="MBB5536444.1"/>
    <property type="molecule type" value="Genomic_DNA"/>
</dbReference>
<sequence length="62" mass="6693">MLPAAGDRDDVIGTRPQFLAQVVDQKLDAAVSADHTRQNLAGDRFRGGRNHGLDAQHPFAPT</sequence>
<proteinExistence type="predicted"/>
<keyword evidence="3" id="KW-1185">Reference proteome</keyword>
<evidence type="ECO:0000313" key="2">
    <source>
        <dbReference type="EMBL" id="MBB5536444.1"/>
    </source>
</evidence>
<evidence type="ECO:0000313" key="3">
    <source>
        <dbReference type="Proteomes" id="UP000585507"/>
    </source>
</evidence>
<feature type="compositionally biased region" description="Basic and acidic residues" evidence="1">
    <location>
        <begin position="43"/>
        <end position="54"/>
    </location>
</feature>
<gene>
    <name evidence="2" type="ORF">GGD55_003151</name>
</gene>